<dbReference type="GO" id="GO:0003700">
    <property type="term" value="F:DNA-binding transcription factor activity"/>
    <property type="evidence" value="ECO:0007669"/>
    <property type="project" value="InterPro"/>
</dbReference>
<dbReference type="EMBL" id="CP147247">
    <property type="protein sequence ID" value="WYJ90941.1"/>
    <property type="molecule type" value="Genomic_DNA"/>
</dbReference>
<keyword evidence="7" id="KW-1185">Reference proteome</keyword>
<dbReference type="PANTHER" id="PTHR46796">
    <property type="entry name" value="HTH-TYPE TRANSCRIPTIONAL ACTIVATOR RHAS-RELATED"/>
    <property type="match status" value="1"/>
</dbReference>
<accession>A0A242K855</accession>
<evidence type="ECO:0000256" key="2">
    <source>
        <dbReference type="ARBA" id="ARBA00023125"/>
    </source>
</evidence>
<dbReference type="PROSITE" id="PS01124">
    <property type="entry name" value="HTH_ARAC_FAMILY_2"/>
    <property type="match status" value="1"/>
</dbReference>
<dbReference type="EMBL" id="NGMM01000002">
    <property type="protein sequence ID" value="OTP17332.1"/>
    <property type="molecule type" value="Genomic_DNA"/>
</dbReference>
<dbReference type="InterPro" id="IPR003313">
    <property type="entry name" value="AraC-bd"/>
</dbReference>
<dbReference type="OrthoDB" id="183331at2"/>
<evidence type="ECO:0000256" key="3">
    <source>
        <dbReference type="ARBA" id="ARBA00023163"/>
    </source>
</evidence>
<reference evidence="6" key="2">
    <citation type="submission" date="2017-05" db="EMBL/GenBank/DDBJ databases">
        <authorList>
            <consortium name="The Broad Institute Genomics Platform"/>
            <consortium name="The Broad Institute Genomic Center for Infectious Diseases"/>
            <person name="Earl A."/>
            <person name="Manson A."/>
            <person name="Schwartman J."/>
            <person name="Gilmore M."/>
            <person name="Abouelleil A."/>
            <person name="Cao P."/>
            <person name="Chapman S."/>
            <person name="Cusick C."/>
            <person name="Shea T."/>
            <person name="Young S."/>
            <person name="Neafsey D."/>
            <person name="Nusbaum C."/>
            <person name="Birren B."/>
        </authorList>
    </citation>
    <scope>NUCLEOTIDE SEQUENCE</scope>
    <source>
        <strain evidence="6">9E7_DIV0242</strain>
    </source>
</reference>
<evidence type="ECO:0000313" key="7">
    <source>
        <dbReference type="Proteomes" id="UP000195141"/>
    </source>
</evidence>
<dbReference type="RefSeq" id="WP_086348569.1">
    <property type="nucleotide sequence ID" value="NZ_CP147247.1"/>
</dbReference>
<organism evidence="5">
    <name type="scientific">Candidatus Enterococcus clewellii</name>
    <dbReference type="NCBI Taxonomy" id="1834193"/>
    <lineage>
        <taxon>Bacteria</taxon>
        <taxon>Bacillati</taxon>
        <taxon>Bacillota</taxon>
        <taxon>Bacilli</taxon>
        <taxon>Lactobacillales</taxon>
        <taxon>Enterococcaceae</taxon>
        <taxon>Enterococcus</taxon>
    </lineage>
</organism>
<dbReference type="CDD" id="cd07001">
    <property type="entry name" value="cupin_YbfI-like_N"/>
    <property type="match status" value="1"/>
</dbReference>
<dbReference type="SMART" id="SM00342">
    <property type="entry name" value="HTH_ARAC"/>
    <property type="match status" value="1"/>
</dbReference>
<dbReference type="SUPFAM" id="SSF51215">
    <property type="entry name" value="Regulatory protein AraC"/>
    <property type="match status" value="1"/>
</dbReference>
<dbReference type="Pfam" id="PF02311">
    <property type="entry name" value="AraC_binding"/>
    <property type="match status" value="1"/>
</dbReference>
<sequence length="277" mass="32217">MEKRTVVFDTDLSIEAYQFEGIKQKFPNHFHEFYVLGFIERGRRYLSCKQKEYTIDAGDLLLLNPYDNHFCEQIGAEALDYRSIHIMPERMKELTMLLTGEAFLPVFKQNVVVGYEGLIELKSIHKQINLIENRLEKEETLFLFLKDILEKYAQPQRTEQQLSGGVGLACAFIEEHYTEQVTLEALSQHTGINPFTLIRQFTKEKGVTPHQYLTTIRIGAGRKFLEQGLSPLEAAGCCGFADQSHFSRYFKQLIGITPKKYMDIFRWETLDEKNREP</sequence>
<dbReference type="InterPro" id="IPR050204">
    <property type="entry name" value="AraC_XylS_family_regulators"/>
</dbReference>
<dbReference type="PANTHER" id="PTHR46796:SF2">
    <property type="entry name" value="TRANSCRIPTIONAL REGULATORY PROTEIN"/>
    <property type="match status" value="1"/>
</dbReference>
<dbReference type="Pfam" id="PF12833">
    <property type="entry name" value="HTH_18"/>
    <property type="match status" value="1"/>
</dbReference>
<evidence type="ECO:0000313" key="5">
    <source>
        <dbReference type="EMBL" id="OTP17332.1"/>
    </source>
</evidence>
<reference evidence="5" key="1">
    <citation type="submission" date="2017-05" db="EMBL/GenBank/DDBJ databases">
        <title>The Genome Sequence of Enterococcus sp. 9E7_DIV0242.</title>
        <authorList>
            <consortium name="The Broad Institute Genomics Platform"/>
            <consortium name="The Broad Institute Genomic Center for Infectious Diseases"/>
            <person name="Earl A."/>
            <person name="Manson A."/>
            <person name="Schwartman J."/>
            <person name="Gilmore M."/>
            <person name="Abouelleil A."/>
            <person name="Cao P."/>
            <person name="Chapman S."/>
            <person name="Cusick C."/>
            <person name="Shea T."/>
            <person name="Young S."/>
            <person name="Neafsey D."/>
            <person name="Nusbaum C."/>
            <person name="Birren B."/>
        </authorList>
    </citation>
    <scope>NUCLEOTIDE SEQUENCE [LARGE SCALE GENOMIC DNA]</scope>
    <source>
        <strain evidence="5">9E7_DIV0242</strain>
    </source>
</reference>
<dbReference type="Proteomes" id="UP000195141">
    <property type="component" value="Chromosome"/>
</dbReference>
<dbReference type="AlphaFoldDB" id="A0A242K855"/>
<keyword evidence="1" id="KW-0805">Transcription regulation</keyword>
<keyword evidence="3" id="KW-0804">Transcription</keyword>
<dbReference type="Gene3D" id="1.10.10.60">
    <property type="entry name" value="Homeodomain-like"/>
    <property type="match status" value="2"/>
</dbReference>
<protein>
    <recommendedName>
        <fullName evidence="4">HTH araC/xylS-type domain-containing protein</fullName>
    </recommendedName>
</protein>
<name>A0A242K855_9ENTE</name>
<gene>
    <name evidence="5" type="ORF">A5888_001470</name>
    <name evidence="6" type="ORF">A5888_002709</name>
</gene>
<dbReference type="GO" id="GO:0043565">
    <property type="term" value="F:sequence-specific DNA binding"/>
    <property type="evidence" value="ECO:0007669"/>
    <property type="project" value="InterPro"/>
</dbReference>
<dbReference type="InterPro" id="IPR018060">
    <property type="entry name" value="HTH_AraC"/>
</dbReference>
<dbReference type="InterPro" id="IPR037923">
    <property type="entry name" value="HTH-like"/>
</dbReference>
<dbReference type="InterPro" id="IPR009057">
    <property type="entry name" value="Homeodomain-like_sf"/>
</dbReference>
<feature type="domain" description="HTH araC/xylS-type" evidence="4">
    <location>
        <begin position="167"/>
        <end position="264"/>
    </location>
</feature>
<dbReference type="SUPFAM" id="SSF46689">
    <property type="entry name" value="Homeodomain-like"/>
    <property type="match status" value="2"/>
</dbReference>
<dbReference type="InterPro" id="IPR014710">
    <property type="entry name" value="RmlC-like_jellyroll"/>
</dbReference>
<evidence type="ECO:0000256" key="1">
    <source>
        <dbReference type="ARBA" id="ARBA00023015"/>
    </source>
</evidence>
<dbReference type="Gene3D" id="2.60.120.10">
    <property type="entry name" value="Jelly Rolls"/>
    <property type="match status" value="1"/>
</dbReference>
<evidence type="ECO:0000313" key="6">
    <source>
        <dbReference type="EMBL" id="WYJ90941.1"/>
    </source>
</evidence>
<proteinExistence type="predicted"/>
<keyword evidence="2" id="KW-0238">DNA-binding</keyword>
<evidence type="ECO:0000259" key="4">
    <source>
        <dbReference type="PROSITE" id="PS01124"/>
    </source>
</evidence>
<reference evidence="6" key="3">
    <citation type="submission" date="2024-03" db="EMBL/GenBank/DDBJ databases">
        <title>The Genome Sequence of Enterococcus sp. DIV0242b.</title>
        <authorList>
            <consortium name="The Broad Institute Genomics Platform"/>
            <consortium name="The Broad Institute Microbial Omics Core"/>
            <consortium name="The Broad Institute Genomic Center for Infectious Diseases"/>
            <person name="Earl A."/>
            <person name="Manson A."/>
            <person name="Gilmore M."/>
            <person name="Schwartman J."/>
            <person name="Shea T."/>
            <person name="Abouelleil A."/>
            <person name="Cao P."/>
            <person name="Chapman S."/>
            <person name="Cusick C."/>
            <person name="Young S."/>
            <person name="Neafsey D."/>
            <person name="Nusbaum C."/>
            <person name="Birren B."/>
        </authorList>
    </citation>
    <scope>NUCLEOTIDE SEQUENCE</scope>
    <source>
        <strain evidence="6">9E7_DIV0242</strain>
    </source>
</reference>